<evidence type="ECO:0000256" key="1">
    <source>
        <dbReference type="SAM" id="Phobius"/>
    </source>
</evidence>
<proteinExistence type="predicted"/>
<keyword evidence="1" id="KW-0472">Membrane</keyword>
<keyword evidence="1" id="KW-1133">Transmembrane helix</keyword>
<name>A0A7S4AUE3_9STRA</name>
<dbReference type="AlphaFoldDB" id="A0A7S4AUE3"/>
<gene>
    <name evidence="2" type="ORF">PAUS00366_LOCUS19971</name>
</gene>
<evidence type="ECO:0000313" key="2">
    <source>
        <dbReference type="EMBL" id="CAE0727211.1"/>
    </source>
</evidence>
<dbReference type="EMBL" id="HBIX01029873">
    <property type="protein sequence ID" value="CAE0727211.1"/>
    <property type="molecule type" value="Transcribed_RNA"/>
</dbReference>
<sequence>MSMPSVPLNPWKRCLNSFSLDVVHLCLILAFGCLLSSLYAANFFNSSSQMDLPAIVKCCNMRACVACLYPFVNGDVFVVCCVYVLGVGVWALGSCRVAPLGVGMYKL</sequence>
<accession>A0A7S4AUE3</accession>
<feature type="transmembrane region" description="Helical" evidence="1">
    <location>
        <begin position="76"/>
        <end position="98"/>
    </location>
</feature>
<protein>
    <submittedName>
        <fullName evidence="2">Uncharacterized protein</fullName>
    </submittedName>
</protein>
<keyword evidence="1" id="KW-0812">Transmembrane</keyword>
<organism evidence="2">
    <name type="scientific">Pseudo-nitzschia australis</name>
    <dbReference type="NCBI Taxonomy" id="44445"/>
    <lineage>
        <taxon>Eukaryota</taxon>
        <taxon>Sar</taxon>
        <taxon>Stramenopiles</taxon>
        <taxon>Ochrophyta</taxon>
        <taxon>Bacillariophyta</taxon>
        <taxon>Bacillariophyceae</taxon>
        <taxon>Bacillariophycidae</taxon>
        <taxon>Bacillariales</taxon>
        <taxon>Bacillariaceae</taxon>
        <taxon>Pseudo-nitzschia</taxon>
    </lineage>
</organism>
<reference evidence="2" key="1">
    <citation type="submission" date="2021-01" db="EMBL/GenBank/DDBJ databases">
        <authorList>
            <person name="Corre E."/>
            <person name="Pelletier E."/>
            <person name="Niang G."/>
            <person name="Scheremetjew M."/>
            <person name="Finn R."/>
            <person name="Kale V."/>
            <person name="Holt S."/>
            <person name="Cochrane G."/>
            <person name="Meng A."/>
            <person name="Brown T."/>
            <person name="Cohen L."/>
        </authorList>
    </citation>
    <scope>NUCLEOTIDE SEQUENCE</scope>
    <source>
        <strain evidence="2">10249 10 AB</strain>
    </source>
</reference>